<dbReference type="PANTHER" id="PTHR39515:SF2">
    <property type="entry name" value="HTH-TYPE TRANSCRIPTIONAL REGULATOR RV0880"/>
    <property type="match status" value="1"/>
</dbReference>
<dbReference type="Gene3D" id="1.10.10.10">
    <property type="entry name" value="Winged helix-like DNA-binding domain superfamily/Winged helix DNA-binding domain"/>
    <property type="match status" value="1"/>
</dbReference>
<reference evidence="3" key="1">
    <citation type="journal article" date="2019" name="Int. J. Syst. Evol. Microbiol.">
        <title>The Global Catalogue of Microorganisms (GCM) 10K type strain sequencing project: providing services to taxonomists for standard genome sequencing and annotation.</title>
        <authorList>
            <consortium name="The Broad Institute Genomics Platform"/>
            <consortium name="The Broad Institute Genome Sequencing Center for Infectious Disease"/>
            <person name="Wu L."/>
            <person name="Ma J."/>
        </authorList>
    </citation>
    <scope>NUCLEOTIDE SEQUENCE [LARGE SCALE GENOMIC DNA]</scope>
    <source>
        <strain evidence="3">TISTR 1514</strain>
    </source>
</reference>
<protein>
    <submittedName>
        <fullName evidence="2">MarR family winged helix-turn-helix transcriptional regulator</fullName>
    </submittedName>
</protein>
<organism evidence="2 3">
    <name type="scientific">Gulosibacter faecalis</name>
    <dbReference type="NCBI Taxonomy" id="272240"/>
    <lineage>
        <taxon>Bacteria</taxon>
        <taxon>Bacillati</taxon>
        <taxon>Actinomycetota</taxon>
        <taxon>Actinomycetes</taxon>
        <taxon>Micrococcales</taxon>
        <taxon>Microbacteriaceae</taxon>
        <taxon>Gulosibacter</taxon>
    </lineage>
</organism>
<proteinExistence type="predicted"/>
<evidence type="ECO:0000313" key="2">
    <source>
        <dbReference type="EMBL" id="MFD2757779.1"/>
    </source>
</evidence>
<dbReference type="InterPro" id="IPR052526">
    <property type="entry name" value="HTH-type_Bedaq_tolerance"/>
</dbReference>
<dbReference type="SUPFAM" id="SSF46785">
    <property type="entry name" value="Winged helix' DNA-binding domain"/>
    <property type="match status" value="1"/>
</dbReference>
<feature type="domain" description="HTH marR-type" evidence="1">
    <location>
        <begin position="1"/>
        <end position="138"/>
    </location>
</feature>
<dbReference type="Pfam" id="PF01047">
    <property type="entry name" value="MarR"/>
    <property type="match status" value="1"/>
</dbReference>
<gene>
    <name evidence="2" type="ORF">ACFSW7_05230</name>
</gene>
<dbReference type="Proteomes" id="UP001597492">
    <property type="component" value="Unassembled WGS sequence"/>
</dbReference>
<accession>A0ABW5UY77</accession>
<dbReference type="RefSeq" id="WP_019618231.1">
    <property type="nucleotide sequence ID" value="NZ_JBHUNE010000003.1"/>
</dbReference>
<dbReference type="EMBL" id="JBHUNE010000003">
    <property type="protein sequence ID" value="MFD2757779.1"/>
    <property type="molecule type" value="Genomic_DNA"/>
</dbReference>
<dbReference type="SMART" id="SM00347">
    <property type="entry name" value="HTH_MARR"/>
    <property type="match status" value="1"/>
</dbReference>
<dbReference type="PANTHER" id="PTHR39515">
    <property type="entry name" value="CONSERVED PROTEIN"/>
    <property type="match status" value="1"/>
</dbReference>
<sequence>MTQEPDLSAIAARLIVYGSRFASAARRRAGVTRSSVSLRVLSNLQLLGPTRVGDLAHLERLTQPSMTSAVNRLEAEGLVAREPDETDARASLVRLTDAGEAELADFRRRAAEAVLPKLEQLDAEERETLLRASVLLERLTAPDARDS</sequence>
<keyword evidence="3" id="KW-1185">Reference proteome</keyword>
<dbReference type="InterPro" id="IPR000835">
    <property type="entry name" value="HTH_MarR-typ"/>
</dbReference>
<evidence type="ECO:0000313" key="3">
    <source>
        <dbReference type="Proteomes" id="UP001597492"/>
    </source>
</evidence>
<dbReference type="InterPro" id="IPR036388">
    <property type="entry name" value="WH-like_DNA-bd_sf"/>
</dbReference>
<name>A0ABW5UY77_9MICO</name>
<dbReference type="PROSITE" id="PS50995">
    <property type="entry name" value="HTH_MARR_2"/>
    <property type="match status" value="1"/>
</dbReference>
<evidence type="ECO:0000259" key="1">
    <source>
        <dbReference type="PROSITE" id="PS50995"/>
    </source>
</evidence>
<comment type="caution">
    <text evidence="2">The sequence shown here is derived from an EMBL/GenBank/DDBJ whole genome shotgun (WGS) entry which is preliminary data.</text>
</comment>
<dbReference type="InterPro" id="IPR036390">
    <property type="entry name" value="WH_DNA-bd_sf"/>
</dbReference>